<keyword evidence="3" id="KW-1185">Reference proteome</keyword>
<accession>A0A2N3NH73</accession>
<name>A0A2N3NH73_9PEZI</name>
<feature type="compositionally biased region" description="Low complexity" evidence="1">
    <location>
        <begin position="539"/>
        <end position="567"/>
    </location>
</feature>
<dbReference type="OrthoDB" id="5102830at2759"/>
<evidence type="ECO:0000256" key="1">
    <source>
        <dbReference type="SAM" id="MobiDB-lite"/>
    </source>
</evidence>
<feature type="region of interest" description="Disordered" evidence="1">
    <location>
        <begin position="510"/>
        <end position="597"/>
    </location>
</feature>
<proteinExistence type="predicted"/>
<dbReference type="EMBL" id="NLAX01000004">
    <property type="protein sequence ID" value="PKS11778.1"/>
    <property type="molecule type" value="Genomic_DNA"/>
</dbReference>
<dbReference type="VEuPathDB" id="FungiDB:jhhlp_001071"/>
<dbReference type="Proteomes" id="UP000233524">
    <property type="component" value="Unassembled WGS sequence"/>
</dbReference>
<evidence type="ECO:0000313" key="2">
    <source>
        <dbReference type="EMBL" id="PKS11778.1"/>
    </source>
</evidence>
<protein>
    <submittedName>
        <fullName evidence="2">Uncharacterized protein</fullName>
    </submittedName>
</protein>
<comment type="caution">
    <text evidence="2">The sequence shown here is derived from an EMBL/GenBank/DDBJ whole genome shotgun (WGS) entry which is preliminary data.</text>
</comment>
<evidence type="ECO:0000313" key="3">
    <source>
        <dbReference type="Proteomes" id="UP000233524"/>
    </source>
</evidence>
<reference evidence="2 3" key="1">
    <citation type="journal article" date="2017" name="G3 (Bethesda)">
        <title>First Draft Genome Sequence of the Pathogenic Fungus Lomentospora prolificans (Formerly Scedosporium prolificans).</title>
        <authorList>
            <person name="Luo R."/>
            <person name="Zimin A."/>
            <person name="Workman R."/>
            <person name="Fan Y."/>
            <person name="Pertea G."/>
            <person name="Grossman N."/>
            <person name="Wear M.P."/>
            <person name="Jia B."/>
            <person name="Miller H."/>
            <person name="Casadevall A."/>
            <person name="Timp W."/>
            <person name="Zhang S.X."/>
            <person name="Salzberg S.L."/>
        </authorList>
    </citation>
    <scope>NUCLEOTIDE SEQUENCE [LARGE SCALE GENOMIC DNA]</scope>
    <source>
        <strain evidence="2 3">JHH-5317</strain>
    </source>
</reference>
<dbReference type="InParanoid" id="A0A2N3NH73"/>
<gene>
    <name evidence="2" type="ORF">jhhlp_001071</name>
</gene>
<dbReference type="AlphaFoldDB" id="A0A2N3NH73"/>
<sequence>MAPLALASPSVFREDGKMYGVGAKVVRDGLLVSREPGAPMIRRNGLMARTDTRSVSFEQTLENEPLFNSSDIVLFPGPSIEVICKKCCSKGSVEATFPSDLQDIVNPKFRIDLVGVEALVELDVVVSSQSSFQIPFFKLPPGVANIQLPGFSAGLFIDLVLKFELSAEVDLSGGFYLKIPDGSFFEIDITEDGLHSEDFTGVVSKALPITINKNNTAVDVQVALQLKASLGINAGTDQGVSLPVVGDVDIPLIDLPTIGAGAEVGAFINIFEFNGNVAPADSCALEAGAEVNVNVGAFARVGASFADDFFGIQPSVTTTLFSLPIPTVCIVPLGQEVPTRASPLPTGSSCAAVSAPSNALDSRYGSAIATEIEVAPTPSYGEPITTIHITRTTTIQRVQTVTPALAKRTEGVVTQLTAVACATAAVVCPAELRSTVTFEATVCPPAPTQDSGCFASITDATTLSPTSVVVTKDVPSGTGIVNGTITTSVESVDPTAAFTVSVAPPVGFDTITKEPASKPAGSASPDPTPGFGVITRQPAGGSSDASSSASAESSAASSAADGSSADAQAPPLGLSTLTTIPGAVPSPGDAAQASGDSSVALPPLGLSTLTTVPAGGVAAAPTAANAAVQSPVQVAGSSRVSSSILGLMAVMVVALL</sequence>
<organism evidence="2 3">
    <name type="scientific">Lomentospora prolificans</name>
    <dbReference type="NCBI Taxonomy" id="41688"/>
    <lineage>
        <taxon>Eukaryota</taxon>
        <taxon>Fungi</taxon>
        <taxon>Dikarya</taxon>
        <taxon>Ascomycota</taxon>
        <taxon>Pezizomycotina</taxon>
        <taxon>Sordariomycetes</taxon>
        <taxon>Hypocreomycetidae</taxon>
        <taxon>Microascales</taxon>
        <taxon>Microascaceae</taxon>
        <taxon>Lomentospora</taxon>
    </lineage>
</organism>
<dbReference type="STRING" id="41688.A0A2N3NH73"/>